<organism evidence="2 3">
    <name type="scientific">Boletus edulis BED1</name>
    <dbReference type="NCBI Taxonomy" id="1328754"/>
    <lineage>
        <taxon>Eukaryota</taxon>
        <taxon>Fungi</taxon>
        <taxon>Dikarya</taxon>
        <taxon>Basidiomycota</taxon>
        <taxon>Agaricomycotina</taxon>
        <taxon>Agaricomycetes</taxon>
        <taxon>Agaricomycetidae</taxon>
        <taxon>Boletales</taxon>
        <taxon>Boletineae</taxon>
        <taxon>Boletaceae</taxon>
        <taxon>Boletoideae</taxon>
        <taxon>Boletus</taxon>
    </lineage>
</organism>
<accession>A0AAD4BCN2</accession>
<keyword evidence="1" id="KW-1133">Transmembrane helix</keyword>
<name>A0AAD4BCN2_BOLED</name>
<gene>
    <name evidence="2" type="ORF">L210DRAFT_938718</name>
</gene>
<dbReference type="AlphaFoldDB" id="A0AAD4BCN2"/>
<reference evidence="2" key="2">
    <citation type="journal article" date="2020" name="Nat. Commun.">
        <title>Large-scale genome sequencing of mycorrhizal fungi provides insights into the early evolution of symbiotic traits.</title>
        <authorList>
            <person name="Miyauchi S."/>
            <person name="Kiss E."/>
            <person name="Kuo A."/>
            <person name="Drula E."/>
            <person name="Kohler A."/>
            <person name="Sanchez-Garcia M."/>
            <person name="Morin E."/>
            <person name="Andreopoulos B."/>
            <person name="Barry K.W."/>
            <person name="Bonito G."/>
            <person name="Buee M."/>
            <person name="Carver A."/>
            <person name="Chen C."/>
            <person name="Cichocki N."/>
            <person name="Clum A."/>
            <person name="Culley D."/>
            <person name="Crous P.W."/>
            <person name="Fauchery L."/>
            <person name="Girlanda M."/>
            <person name="Hayes R.D."/>
            <person name="Keri Z."/>
            <person name="LaButti K."/>
            <person name="Lipzen A."/>
            <person name="Lombard V."/>
            <person name="Magnuson J."/>
            <person name="Maillard F."/>
            <person name="Murat C."/>
            <person name="Nolan M."/>
            <person name="Ohm R.A."/>
            <person name="Pangilinan J."/>
            <person name="Pereira M.F."/>
            <person name="Perotto S."/>
            <person name="Peter M."/>
            <person name="Pfister S."/>
            <person name="Riley R."/>
            <person name="Sitrit Y."/>
            <person name="Stielow J.B."/>
            <person name="Szollosi G."/>
            <person name="Zifcakova L."/>
            <person name="Stursova M."/>
            <person name="Spatafora J.W."/>
            <person name="Tedersoo L."/>
            <person name="Vaario L.M."/>
            <person name="Yamada A."/>
            <person name="Yan M."/>
            <person name="Wang P."/>
            <person name="Xu J."/>
            <person name="Bruns T."/>
            <person name="Baldrian P."/>
            <person name="Vilgalys R."/>
            <person name="Dunand C."/>
            <person name="Henrissat B."/>
            <person name="Grigoriev I.V."/>
            <person name="Hibbett D."/>
            <person name="Nagy L.G."/>
            <person name="Martin F.M."/>
        </authorList>
    </citation>
    <scope>NUCLEOTIDE SEQUENCE</scope>
    <source>
        <strain evidence="2">BED1</strain>
    </source>
</reference>
<keyword evidence="3" id="KW-1185">Reference proteome</keyword>
<dbReference type="Proteomes" id="UP001194468">
    <property type="component" value="Unassembled WGS sequence"/>
</dbReference>
<proteinExistence type="predicted"/>
<evidence type="ECO:0000256" key="1">
    <source>
        <dbReference type="SAM" id="Phobius"/>
    </source>
</evidence>
<evidence type="ECO:0000313" key="2">
    <source>
        <dbReference type="EMBL" id="KAF8420540.1"/>
    </source>
</evidence>
<feature type="transmembrane region" description="Helical" evidence="1">
    <location>
        <begin position="20"/>
        <end position="38"/>
    </location>
</feature>
<keyword evidence="1" id="KW-0812">Transmembrane</keyword>
<keyword evidence="1" id="KW-0472">Membrane</keyword>
<reference evidence="2" key="1">
    <citation type="submission" date="2019-10" db="EMBL/GenBank/DDBJ databases">
        <authorList>
            <consortium name="DOE Joint Genome Institute"/>
            <person name="Kuo A."/>
            <person name="Miyauchi S."/>
            <person name="Kiss E."/>
            <person name="Drula E."/>
            <person name="Kohler A."/>
            <person name="Sanchez-Garcia M."/>
            <person name="Andreopoulos B."/>
            <person name="Barry K.W."/>
            <person name="Bonito G."/>
            <person name="Buee M."/>
            <person name="Carver A."/>
            <person name="Chen C."/>
            <person name="Cichocki N."/>
            <person name="Clum A."/>
            <person name="Culley D."/>
            <person name="Crous P.W."/>
            <person name="Fauchery L."/>
            <person name="Girlanda M."/>
            <person name="Hayes R."/>
            <person name="Keri Z."/>
            <person name="LaButti K."/>
            <person name="Lipzen A."/>
            <person name="Lombard V."/>
            <person name="Magnuson J."/>
            <person name="Maillard F."/>
            <person name="Morin E."/>
            <person name="Murat C."/>
            <person name="Nolan M."/>
            <person name="Ohm R."/>
            <person name="Pangilinan J."/>
            <person name="Pereira M."/>
            <person name="Perotto S."/>
            <person name="Peter M."/>
            <person name="Riley R."/>
            <person name="Sitrit Y."/>
            <person name="Stielow B."/>
            <person name="Szollosi G."/>
            <person name="Zifcakova L."/>
            <person name="Stursova M."/>
            <person name="Spatafora J.W."/>
            <person name="Tedersoo L."/>
            <person name="Vaario L.-M."/>
            <person name="Yamada A."/>
            <person name="Yan M."/>
            <person name="Wang P."/>
            <person name="Xu J."/>
            <person name="Bruns T."/>
            <person name="Baldrian P."/>
            <person name="Vilgalys R."/>
            <person name="Henrissat B."/>
            <person name="Grigoriev I.V."/>
            <person name="Hibbett D."/>
            <person name="Nagy L.G."/>
            <person name="Martin F.M."/>
        </authorList>
    </citation>
    <scope>NUCLEOTIDE SEQUENCE</scope>
    <source>
        <strain evidence="2">BED1</strain>
    </source>
</reference>
<evidence type="ECO:0000313" key="3">
    <source>
        <dbReference type="Proteomes" id="UP001194468"/>
    </source>
</evidence>
<protein>
    <submittedName>
        <fullName evidence="2">Uncharacterized protein</fullName>
    </submittedName>
</protein>
<dbReference type="EMBL" id="WHUW01000156">
    <property type="protein sequence ID" value="KAF8420540.1"/>
    <property type="molecule type" value="Genomic_DNA"/>
</dbReference>
<sequence>MPYLTISEDIPSHLRIRLEWAVVIFIVLVIYWLDLIAFPARAANGSESPVFAVLCLFLCSFLQRPSQRTNPCQCS</sequence>
<comment type="caution">
    <text evidence="2">The sequence shown here is derived from an EMBL/GenBank/DDBJ whole genome shotgun (WGS) entry which is preliminary data.</text>
</comment>